<dbReference type="Gene3D" id="3.40.50.300">
    <property type="entry name" value="P-loop containing nucleotide triphosphate hydrolases"/>
    <property type="match status" value="2"/>
</dbReference>
<evidence type="ECO:0000313" key="12">
    <source>
        <dbReference type="EMBL" id="KAH7134057.1"/>
    </source>
</evidence>
<comment type="subcellular location">
    <subcellularLocation>
        <location evidence="1">Cell membrane</location>
        <topology evidence="1">Multi-pass membrane protein</topology>
    </subcellularLocation>
</comment>
<evidence type="ECO:0000256" key="8">
    <source>
        <dbReference type="ARBA" id="ARBA00023136"/>
    </source>
</evidence>
<dbReference type="SUPFAM" id="SSF52540">
    <property type="entry name" value="P-loop containing nucleoside triphosphate hydrolases"/>
    <property type="match status" value="2"/>
</dbReference>
<dbReference type="GO" id="GO:0016887">
    <property type="term" value="F:ATP hydrolysis activity"/>
    <property type="evidence" value="ECO:0007669"/>
    <property type="project" value="InterPro"/>
</dbReference>
<evidence type="ECO:0000256" key="3">
    <source>
        <dbReference type="ARBA" id="ARBA00022475"/>
    </source>
</evidence>
<reference evidence="12" key="1">
    <citation type="journal article" date="2021" name="Nat. Commun.">
        <title>Genetic determinants of endophytism in the Arabidopsis root mycobiome.</title>
        <authorList>
            <person name="Mesny F."/>
            <person name="Miyauchi S."/>
            <person name="Thiergart T."/>
            <person name="Pickel B."/>
            <person name="Atanasova L."/>
            <person name="Karlsson M."/>
            <person name="Huettel B."/>
            <person name="Barry K.W."/>
            <person name="Haridas S."/>
            <person name="Chen C."/>
            <person name="Bauer D."/>
            <person name="Andreopoulos W."/>
            <person name="Pangilinan J."/>
            <person name="LaButti K."/>
            <person name="Riley R."/>
            <person name="Lipzen A."/>
            <person name="Clum A."/>
            <person name="Drula E."/>
            <person name="Henrissat B."/>
            <person name="Kohler A."/>
            <person name="Grigoriev I.V."/>
            <person name="Martin F.M."/>
            <person name="Hacquard S."/>
        </authorList>
    </citation>
    <scope>NUCLEOTIDE SEQUENCE</scope>
    <source>
        <strain evidence="12">MPI-CAGE-AT-0147</strain>
    </source>
</reference>
<dbReference type="InterPro" id="IPR027417">
    <property type="entry name" value="P-loop_NTPase"/>
</dbReference>
<keyword evidence="12" id="KW-0378">Hydrolase</keyword>
<dbReference type="PROSITE" id="PS50929">
    <property type="entry name" value="ABC_TM1F"/>
    <property type="match status" value="2"/>
</dbReference>
<evidence type="ECO:0000256" key="5">
    <source>
        <dbReference type="ARBA" id="ARBA00022741"/>
    </source>
</evidence>
<organism evidence="12 13">
    <name type="scientific">Dactylonectria macrodidyma</name>
    <dbReference type="NCBI Taxonomy" id="307937"/>
    <lineage>
        <taxon>Eukaryota</taxon>
        <taxon>Fungi</taxon>
        <taxon>Dikarya</taxon>
        <taxon>Ascomycota</taxon>
        <taxon>Pezizomycotina</taxon>
        <taxon>Sordariomycetes</taxon>
        <taxon>Hypocreomycetidae</taxon>
        <taxon>Hypocreales</taxon>
        <taxon>Nectriaceae</taxon>
        <taxon>Dactylonectria</taxon>
    </lineage>
</organism>
<accession>A0A9P9IUL0</accession>
<keyword evidence="3" id="KW-1003">Cell membrane</keyword>
<dbReference type="InterPro" id="IPR003593">
    <property type="entry name" value="AAA+_ATPase"/>
</dbReference>
<dbReference type="Pfam" id="PF00664">
    <property type="entry name" value="ABC_membrane"/>
    <property type="match status" value="2"/>
</dbReference>
<keyword evidence="2" id="KW-0813">Transport</keyword>
<dbReference type="OrthoDB" id="4139357at2759"/>
<dbReference type="GO" id="GO:0005886">
    <property type="term" value="C:plasma membrane"/>
    <property type="evidence" value="ECO:0007669"/>
    <property type="project" value="UniProtKB-SubCell"/>
</dbReference>
<feature type="domain" description="ABC transmembrane type-1" evidence="11">
    <location>
        <begin position="87"/>
        <end position="372"/>
    </location>
</feature>
<evidence type="ECO:0000259" key="11">
    <source>
        <dbReference type="PROSITE" id="PS50929"/>
    </source>
</evidence>
<dbReference type="AlphaFoldDB" id="A0A9P9IUL0"/>
<evidence type="ECO:0000256" key="9">
    <source>
        <dbReference type="SAM" id="Phobius"/>
    </source>
</evidence>
<keyword evidence="7 9" id="KW-1133">Transmembrane helix</keyword>
<comment type="caution">
    <text evidence="12">The sequence shown here is derived from an EMBL/GenBank/DDBJ whole genome shotgun (WGS) entry which is preliminary data.</text>
</comment>
<dbReference type="InterPro" id="IPR044726">
    <property type="entry name" value="ABCC_6TM_D2"/>
</dbReference>
<dbReference type="FunFam" id="1.20.1560.10:FF:000066">
    <property type="entry name" value="ABC multidrug transporter (Eurofung)"/>
    <property type="match status" value="1"/>
</dbReference>
<keyword evidence="6" id="KW-0067">ATP-binding</keyword>
<proteinExistence type="predicted"/>
<protein>
    <submittedName>
        <fullName evidence="12">P-loop containing nucleoside triphosphate hydrolase protein</fullName>
    </submittedName>
</protein>
<sequence length="1263" mass="139293">MPGLKIKGLHPEETSGVLSTTFFWWMNSILALGNSRILSVDDTPPLDTRINPKLVRSQFLIQWQERAKPDSQLSLLKVLVRHLRKPFLSVVFPRLFLVIFRCSQPIIIHETILFISQSGASTVSPCDGPWILLAAFTVYLGLPISSSLYQHRLNRLQIMMRGSLTTLIYNKALNMSSESTDAGKVITLMSTDIAGVMNAGTMFHETWGQFLELTIGLIILASQVRWVWPVPLILIFFSSRVSHYVAKNIRSRQKDWNMATQERMSALSSLLGSMKSLKLLGATENVVDYIRGLRQNEIHKSKNVRWMNVAYNASANALGIFTPVITMALFAIGATARGSALDVATPFTTIAALTVVTHPANMIMTIVPRAVASFASLERIQEFLLSAQHQDQRDLIMNPPASHGTSVPPVAAQIMNVTVKHTKTQAPILQNISIELPQASITICCGPVGSGKSILAKLLLGEIPPTDGKLMVTSGRIAFCDQKAWLPTGTIKDIICAFTDNIDERRYMDAIEACCLRTEIETFPEKHLTYIGNRGINLSGGQQQRVALARVLYSCCTTVVLDDPVTALDGTTEAMIINNLLGPNGWFRNSKTTVFFITNSAQYFHVADKILLLNGGQVKAQGNAADMQAGSTEISKFSFAHETSAEASDGSEVAHQHAKTCTNPDADGDLHRRTGDLALYGYYFRSAGIFNTLCLVFCTASYSVFITFPHYWIKWWTEDSADRSSYYMAGYVLFASIAWATTSAQMWSTYILLAPRSGDKLHQRLLTTIFRAPLSFFLTTDTGVTLNRFGQDISLVDKDLPEAFSTLCTQIFKMAVQILLLLKVQPLLLIPFLICTIAIYLVQKYYLRTSRQLRVLDLESQSALYSSFLQTAEGLITIRSFKWQSEIDRNTMEILEYSLRPLYTLLCLQRWLSLVLGLIVGTIAVGLIGIAVARVDSTTGGDMGVALNVILVTNTTLVRLVESWTSMEISLGAIARLKSTELSTPQEDQPWEKDIPDPAWPTHGEIKIRGLKAGYSLDKPVLRSVDLDIPSGQKLAICGRTGSGKSTFLLAMLRLVESSGSIEVDGESISRIPRSIVRKRCFITVPQDPFIIPEATLRFNLGASDSVPDDALENALGKVGIWDHLSSGSSHHIESPLYQRLSMLPALSVGQSQLLSIARAIIQKKSLTSSIRFTDDPNTLPRPILILDEATSSLDSATESLIHDVLDKEFVKEGHTVIIVAHRLSALTGRMRSHGDAVALLQDGSLTTLNGLEDIMEGESSHK</sequence>
<keyword evidence="13" id="KW-1185">Reference proteome</keyword>
<dbReference type="SMART" id="SM00382">
    <property type="entry name" value="AAA"/>
    <property type="match status" value="2"/>
</dbReference>
<dbReference type="SUPFAM" id="SSF90123">
    <property type="entry name" value="ABC transporter transmembrane region"/>
    <property type="match status" value="2"/>
</dbReference>
<keyword evidence="5" id="KW-0547">Nucleotide-binding</keyword>
<dbReference type="EMBL" id="JAGMUV010000014">
    <property type="protein sequence ID" value="KAH7134057.1"/>
    <property type="molecule type" value="Genomic_DNA"/>
</dbReference>
<keyword evidence="4 9" id="KW-0812">Transmembrane</keyword>
<dbReference type="InterPro" id="IPR011527">
    <property type="entry name" value="ABC1_TM_dom"/>
</dbReference>
<feature type="domain" description="ABC transporter" evidence="10">
    <location>
        <begin position="1006"/>
        <end position="1263"/>
    </location>
</feature>
<dbReference type="GO" id="GO:0140359">
    <property type="term" value="F:ABC-type transporter activity"/>
    <property type="evidence" value="ECO:0007669"/>
    <property type="project" value="InterPro"/>
</dbReference>
<evidence type="ECO:0000259" key="10">
    <source>
        <dbReference type="PROSITE" id="PS50893"/>
    </source>
</evidence>
<feature type="transmembrane region" description="Helical" evidence="9">
    <location>
        <begin position="128"/>
        <end position="149"/>
    </location>
</feature>
<feature type="transmembrane region" description="Helical" evidence="9">
    <location>
        <begin position="728"/>
        <end position="753"/>
    </location>
</feature>
<dbReference type="InterPro" id="IPR017871">
    <property type="entry name" value="ABC_transporter-like_CS"/>
</dbReference>
<dbReference type="InterPro" id="IPR003439">
    <property type="entry name" value="ABC_transporter-like_ATP-bd"/>
</dbReference>
<dbReference type="PANTHER" id="PTHR24223:SF345">
    <property type="entry name" value="ABC MULTIDRUG TRANSPORTER (EUROFUNG)"/>
    <property type="match status" value="1"/>
</dbReference>
<keyword evidence="8 9" id="KW-0472">Membrane</keyword>
<dbReference type="Gene3D" id="1.20.1560.10">
    <property type="entry name" value="ABC transporter type 1, transmembrane domain"/>
    <property type="match status" value="2"/>
</dbReference>
<name>A0A9P9IUL0_9HYPO</name>
<feature type="domain" description="ABC transporter" evidence="10">
    <location>
        <begin position="412"/>
        <end position="640"/>
    </location>
</feature>
<feature type="transmembrane region" description="Helical" evidence="9">
    <location>
        <begin position="309"/>
        <end position="332"/>
    </location>
</feature>
<feature type="transmembrane region" description="Helical" evidence="9">
    <location>
        <begin position="87"/>
        <end position="108"/>
    </location>
</feature>
<feature type="domain" description="ABC transmembrane type-1" evidence="11">
    <location>
        <begin position="695"/>
        <end position="968"/>
    </location>
</feature>
<feature type="transmembrane region" description="Helical" evidence="9">
    <location>
        <begin position="902"/>
        <end position="931"/>
    </location>
</feature>
<evidence type="ECO:0000256" key="4">
    <source>
        <dbReference type="ARBA" id="ARBA00022692"/>
    </source>
</evidence>
<dbReference type="Proteomes" id="UP000738349">
    <property type="component" value="Unassembled WGS sequence"/>
</dbReference>
<feature type="transmembrane region" description="Helical" evidence="9">
    <location>
        <begin position="682"/>
        <end position="708"/>
    </location>
</feature>
<dbReference type="PROSITE" id="PS50893">
    <property type="entry name" value="ABC_TRANSPORTER_2"/>
    <property type="match status" value="2"/>
</dbReference>
<evidence type="ECO:0000256" key="1">
    <source>
        <dbReference type="ARBA" id="ARBA00004651"/>
    </source>
</evidence>
<dbReference type="InterPro" id="IPR036640">
    <property type="entry name" value="ABC1_TM_sf"/>
</dbReference>
<evidence type="ECO:0000256" key="2">
    <source>
        <dbReference type="ARBA" id="ARBA00022448"/>
    </source>
</evidence>
<dbReference type="InterPro" id="IPR044746">
    <property type="entry name" value="ABCC_6TM_D1"/>
</dbReference>
<dbReference type="PANTHER" id="PTHR24223">
    <property type="entry name" value="ATP-BINDING CASSETTE SUB-FAMILY C"/>
    <property type="match status" value="1"/>
</dbReference>
<evidence type="ECO:0000313" key="13">
    <source>
        <dbReference type="Proteomes" id="UP000738349"/>
    </source>
</evidence>
<dbReference type="InterPro" id="IPR050173">
    <property type="entry name" value="ABC_transporter_C-like"/>
</dbReference>
<gene>
    <name evidence="12" type="ORF">EDB81DRAFT_870737</name>
</gene>
<dbReference type="CDD" id="cd18580">
    <property type="entry name" value="ABC_6TM_ABCC_D2"/>
    <property type="match status" value="1"/>
</dbReference>
<dbReference type="CDD" id="cd18579">
    <property type="entry name" value="ABC_6TM_ABCC_D1"/>
    <property type="match status" value="1"/>
</dbReference>
<dbReference type="GO" id="GO:0005524">
    <property type="term" value="F:ATP binding"/>
    <property type="evidence" value="ECO:0007669"/>
    <property type="project" value="UniProtKB-KW"/>
</dbReference>
<evidence type="ECO:0000256" key="6">
    <source>
        <dbReference type="ARBA" id="ARBA00022840"/>
    </source>
</evidence>
<evidence type="ECO:0000256" key="7">
    <source>
        <dbReference type="ARBA" id="ARBA00022989"/>
    </source>
</evidence>
<dbReference type="PROSITE" id="PS00211">
    <property type="entry name" value="ABC_TRANSPORTER_1"/>
    <property type="match status" value="2"/>
</dbReference>
<dbReference type="Pfam" id="PF00005">
    <property type="entry name" value="ABC_tran"/>
    <property type="match status" value="2"/>
</dbReference>
<feature type="transmembrane region" description="Helical" evidence="9">
    <location>
        <begin position="820"/>
        <end position="842"/>
    </location>
</feature>